<sequence length="384" mass="43754">MANCNAVQKEIDKVLSKFAVMKEESAKEIDDVINSFAELKKKIENGGDLQEGEKLFLACNSITRNVLSRISNNHKDLHNQVSKVGKAIDRNFTSDFEAIITDPSFECRNDLLNKSIAEHLIREGRIDITDILARESGMLFTDENHELFLKLHCILEELKNHHLELAIEWAESCKNSFQNTNSHLEFTLHKLQFIKLVKKKQLTECLSYATKHLSKFAVEHTSEFQTLIGCLMYVNKGLENSPYSHLLDAQLWRDAEILLLKEACYLNGLSVESPLSVVINAGCRALPPLLDIKNIMHQRKCNDVWSNKDELPVEIELPNENRYHSIFACPILKQQTSEANPPLRLICGHVISRDALLKLATVNKVKCPYCPVEQQTSEAREICF</sequence>
<evidence type="ECO:0000313" key="10">
    <source>
        <dbReference type="Proteomes" id="UP000549394"/>
    </source>
</evidence>
<name>A0A7I8VSR0_9ANNE</name>
<dbReference type="InterPro" id="IPR006595">
    <property type="entry name" value="CTLH_C"/>
</dbReference>
<dbReference type="GO" id="GO:0008270">
    <property type="term" value="F:zinc ion binding"/>
    <property type="evidence" value="ECO:0007669"/>
    <property type="project" value="UniProtKB-KW"/>
</dbReference>
<dbReference type="SUPFAM" id="SSF57850">
    <property type="entry name" value="RING/U-box"/>
    <property type="match status" value="1"/>
</dbReference>
<evidence type="ECO:0000256" key="5">
    <source>
        <dbReference type="ARBA" id="ARBA00022833"/>
    </source>
</evidence>
<evidence type="ECO:0000256" key="1">
    <source>
        <dbReference type="ARBA" id="ARBA00004496"/>
    </source>
</evidence>
<dbReference type="GO" id="GO:0005634">
    <property type="term" value="C:nucleus"/>
    <property type="evidence" value="ECO:0007669"/>
    <property type="project" value="TreeGrafter"/>
</dbReference>
<reference evidence="9 10" key="1">
    <citation type="submission" date="2020-08" db="EMBL/GenBank/DDBJ databases">
        <authorList>
            <person name="Hejnol A."/>
        </authorList>
    </citation>
    <scope>NUCLEOTIDE SEQUENCE [LARGE SCALE GENOMIC DNA]</scope>
</reference>
<keyword evidence="3" id="KW-0479">Metal-binding</keyword>
<dbReference type="SMART" id="SM00757">
    <property type="entry name" value="CRA"/>
    <property type="match status" value="1"/>
</dbReference>
<dbReference type="InterPro" id="IPR013144">
    <property type="entry name" value="CRA_dom"/>
</dbReference>
<dbReference type="AlphaFoldDB" id="A0A7I8VSR0"/>
<dbReference type="PROSITE" id="PS51867">
    <property type="entry name" value="ZF_RING_GID"/>
    <property type="match status" value="1"/>
</dbReference>
<dbReference type="InterPro" id="IPR045098">
    <property type="entry name" value="Fyv10_fam"/>
</dbReference>
<evidence type="ECO:0000259" key="8">
    <source>
        <dbReference type="PROSITE" id="PS51867"/>
    </source>
</evidence>
<organism evidence="9 10">
    <name type="scientific">Dimorphilus gyrociliatus</name>
    <dbReference type="NCBI Taxonomy" id="2664684"/>
    <lineage>
        <taxon>Eukaryota</taxon>
        <taxon>Metazoa</taxon>
        <taxon>Spiralia</taxon>
        <taxon>Lophotrochozoa</taxon>
        <taxon>Annelida</taxon>
        <taxon>Polychaeta</taxon>
        <taxon>Polychaeta incertae sedis</taxon>
        <taxon>Dinophilidae</taxon>
        <taxon>Dimorphilus</taxon>
    </lineage>
</organism>
<feature type="zinc finger region" description="RING-Gid-type" evidence="6">
    <location>
        <begin position="329"/>
        <end position="370"/>
    </location>
</feature>
<dbReference type="PROSITE" id="PS50897">
    <property type="entry name" value="CTLH"/>
    <property type="match status" value="1"/>
</dbReference>
<keyword evidence="4 6" id="KW-0863">Zinc-finger</keyword>
<dbReference type="EMBL" id="CAJFCJ010000007">
    <property type="protein sequence ID" value="CAD5117653.1"/>
    <property type="molecule type" value="Genomic_DNA"/>
</dbReference>
<evidence type="ECO:0000259" key="7">
    <source>
        <dbReference type="PROSITE" id="PS50897"/>
    </source>
</evidence>
<dbReference type="OrthoDB" id="1933281at2759"/>
<comment type="caution">
    <text evidence="9">The sequence shown here is derived from an EMBL/GenBank/DDBJ whole genome shotgun (WGS) entry which is preliminary data.</text>
</comment>
<keyword evidence="10" id="KW-1185">Reference proteome</keyword>
<dbReference type="SMART" id="SM00668">
    <property type="entry name" value="CTLH"/>
    <property type="match status" value="1"/>
</dbReference>
<dbReference type="GO" id="GO:0034657">
    <property type="term" value="C:GID complex"/>
    <property type="evidence" value="ECO:0007669"/>
    <property type="project" value="TreeGrafter"/>
</dbReference>
<dbReference type="GO" id="GO:0005737">
    <property type="term" value="C:cytoplasm"/>
    <property type="evidence" value="ECO:0007669"/>
    <property type="project" value="UniProtKB-SubCell"/>
</dbReference>
<keyword evidence="5" id="KW-0862">Zinc</keyword>
<keyword evidence="2" id="KW-0963">Cytoplasm</keyword>
<dbReference type="PANTHER" id="PTHR12170:SF3">
    <property type="entry name" value="GH10162P"/>
    <property type="match status" value="1"/>
</dbReference>
<dbReference type="FunFam" id="3.30.40.10:FF:000143">
    <property type="entry name" value="Regulator of gluconeogenesis Rmd5"/>
    <property type="match status" value="1"/>
</dbReference>
<dbReference type="Pfam" id="PF10607">
    <property type="entry name" value="CTLH"/>
    <property type="match status" value="1"/>
</dbReference>
<gene>
    <name evidence="9" type="ORF">DGYR_LOCUS6158</name>
</gene>
<dbReference type="InterPro" id="IPR024964">
    <property type="entry name" value="CTLH/CRA"/>
</dbReference>
<dbReference type="PANTHER" id="PTHR12170">
    <property type="entry name" value="MACROPHAGE ERYTHROBLAST ATTACHER-RELATED"/>
    <property type="match status" value="1"/>
</dbReference>
<evidence type="ECO:0000256" key="3">
    <source>
        <dbReference type="ARBA" id="ARBA00022723"/>
    </source>
</evidence>
<protein>
    <submittedName>
        <fullName evidence="9">DgyrCDS6406</fullName>
    </submittedName>
</protein>
<proteinExistence type="predicted"/>
<accession>A0A7I8VSR0</accession>
<dbReference type="GO" id="GO:0061630">
    <property type="term" value="F:ubiquitin protein ligase activity"/>
    <property type="evidence" value="ECO:0007669"/>
    <property type="project" value="InterPro"/>
</dbReference>
<evidence type="ECO:0000256" key="4">
    <source>
        <dbReference type="ARBA" id="ARBA00022771"/>
    </source>
</evidence>
<evidence type="ECO:0000313" key="9">
    <source>
        <dbReference type="EMBL" id="CAD5117653.1"/>
    </source>
</evidence>
<dbReference type="InterPro" id="IPR027370">
    <property type="entry name" value="Znf-RING_euk"/>
</dbReference>
<comment type="subcellular location">
    <subcellularLocation>
        <location evidence="1">Cytoplasm</location>
    </subcellularLocation>
</comment>
<dbReference type="InterPro" id="IPR044063">
    <property type="entry name" value="ZF_RING_GID"/>
</dbReference>
<feature type="domain" description="CTLH" evidence="7">
    <location>
        <begin position="148"/>
        <end position="204"/>
    </location>
</feature>
<evidence type="ECO:0000256" key="2">
    <source>
        <dbReference type="ARBA" id="ARBA00022490"/>
    </source>
</evidence>
<evidence type="ECO:0000256" key="6">
    <source>
        <dbReference type="PROSITE-ProRule" id="PRU01215"/>
    </source>
</evidence>
<dbReference type="Proteomes" id="UP000549394">
    <property type="component" value="Unassembled WGS sequence"/>
</dbReference>
<feature type="domain" description="RING-Gid-type" evidence="8">
    <location>
        <begin position="329"/>
        <end position="370"/>
    </location>
</feature>
<dbReference type="GO" id="GO:0043161">
    <property type="term" value="P:proteasome-mediated ubiquitin-dependent protein catabolic process"/>
    <property type="evidence" value="ECO:0007669"/>
    <property type="project" value="InterPro"/>
</dbReference>
<dbReference type="Pfam" id="PF13445">
    <property type="entry name" value="zf-RING_UBOX"/>
    <property type="match status" value="1"/>
</dbReference>